<name>A0A840QMU8_9BACI</name>
<proteinExistence type="predicted"/>
<protein>
    <submittedName>
        <fullName evidence="1">Putative sporulation protein YtxC</fullName>
    </submittedName>
</protein>
<dbReference type="RefSeq" id="WP_184663165.1">
    <property type="nucleotide sequence ID" value="NZ_JACHHB010000003.1"/>
</dbReference>
<dbReference type="Pfam" id="PF08812">
    <property type="entry name" value="YtxC"/>
    <property type="match status" value="1"/>
</dbReference>
<organism evidence="1 2">
    <name type="scientific">Texcoconibacillus texcoconensis</name>
    <dbReference type="NCBI Taxonomy" id="1095777"/>
    <lineage>
        <taxon>Bacteria</taxon>
        <taxon>Bacillati</taxon>
        <taxon>Bacillota</taxon>
        <taxon>Bacilli</taxon>
        <taxon>Bacillales</taxon>
        <taxon>Bacillaceae</taxon>
        <taxon>Texcoconibacillus</taxon>
    </lineage>
</organism>
<keyword evidence="2" id="KW-1185">Reference proteome</keyword>
<dbReference type="InterPro" id="IPR014199">
    <property type="entry name" value="Spore_YtxC"/>
</dbReference>
<dbReference type="Proteomes" id="UP000551878">
    <property type="component" value="Unassembled WGS sequence"/>
</dbReference>
<sequence>MLRIYFDDVDLGSQFSQHIQDSFHTYYANAPETVTCVFRRQRKQSSVVIIHYAEEAKEQVTSLLASILKNQTLKHFEKHWLIEVLRSRFFYQDEVEIEQIVRMARQMLFGDYPDLFDKERRDEWHGFIYDQFLHFLRSMVDFSYDSFIYFRLKQKEDYLIPILETAIDEYKLEQSYQTMIETCRDFIANHPPKISSVHLVLKNELTLYDDQGSELDGMMLLSMTDDRVNFDEGLPFSERVISPLVSIAPNYVYVHAHREQEEIMQTLFTIFQERIRIVSQEKLGVFERS</sequence>
<gene>
    <name evidence="1" type="ORF">HNQ41_000848</name>
</gene>
<comment type="caution">
    <text evidence="1">The sequence shown here is derived from an EMBL/GenBank/DDBJ whole genome shotgun (WGS) entry which is preliminary data.</text>
</comment>
<reference evidence="1 2" key="1">
    <citation type="submission" date="2020-08" db="EMBL/GenBank/DDBJ databases">
        <title>Genomic Encyclopedia of Type Strains, Phase IV (KMG-IV): sequencing the most valuable type-strain genomes for metagenomic binning, comparative biology and taxonomic classification.</title>
        <authorList>
            <person name="Goeker M."/>
        </authorList>
    </citation>
    <scope>NUCLEOTIDE SEQUENCE [LARGE SCALE GENOMIC DNA]</scope>
    <source>
        <strain evidence="1 2">DSM 24696</strain>
    </source>
</reference>
<dbReference type="AlphaFoldDB" id="A0A840QMU8"/>
<accession>A0A840QMU8</accession>
<dbReference type="EMBL" id="JACHHB010000003">
    <property type="protein sequence ID" value="MBB5172704.1"/>
    <property type="molecule type" value="Genomic_DNA"/>
</dbReference>
<evidence type="ECO:0000313" key="2">
    <source>
        <dbReference type="Proteomes" id="UP000551878"/>
    </source>
</evidence>
<evidence type="ECO:0000313" key="1">
    <source>
        <dbReference type="EMBL" id="MBB5172704.1"/>
    </source>
</evidence>